<comment type="similarity">
    <text evidence="3">Belongs to the SINA (Seven in absentia) family.</text>
</comment>
<dbReference type="EMBL" id="BSYO01000038">
    <property type="protein sequence ID" value="GMH30614.1"/>
    <property type="molecule type" value="Genomic_DNA"/>
</dbReference>
<evidence type="ECO:0000256" key="6">
    <source>
        <dbReference type="ARBA" id="ARBA00022723"/>
    </source>
</evidence>
<keyword evidence="9" id="KW-0862">Zinc</keyword>
<evidence type="ECO:0000256" key="1">
    <source>
        <dbReference type="ARBA" id="ARBA00000900"/>
    </source>
</evidence>
<dbReference type="SUPFAM" id="SSF49599">
    <property type="entry name" value="TRAF domain-like"/>
    <property type="match status" value="1"/>
</dbReference>
<keyword evidence="7 11" id="KW-0863">Zinc-finger</keyword>
<dbReference type="PANTHER" id="PTHR46632:SF16">
    <property type="entry name" value="E3 UBIQUITIN-PROTEIN LIGASE SINA-LIKE 10"/>
    <property type="match status" value="1"/>
</dbReference>
<evidence type="ECO:0000256" key="7">
    <source>
        <dbReference type="ARBA" id="ARBA00022771"/>
    </source>
</evidence>
<organism evidence="14 15">
    <name type="scientific">Nepenthes gracilis</name>
    <name type="common">Slender pitcher plant</name>
    <dbReference type="NCBI Taxonomy" id="150966"/>
    <lineage>
        <taxon>Eukaryota</taxon>
        <taxon>Viridiplantae</taxon>
        <taxon>Streptophyta</taxon>
        <taxon>Embryophyta</taxon>
        <taxon>Tracheophyta</taxon>
        <taxon>Spermatophyta</taxon>
        <taxon>Magnoliopsida</taxon>
        <taxon>eudicotyledons</taxon>
        <taxon>Gunneridae</taxon>
        <taxon>Pentapetalae</taxon>
        <taxon>Caryophyllales</taxon>
        <taxon>Nepenthaceae</taxon>
        <taxon>Nepenthes</taxon>
    </lineage>
</organism>
<evidence type="ECO:0000256" key="4">
    <source>
        <dbReference type="ARBA" id="ARBA00012483"/>
    </source>
</evidence>
<dbReference type="GO" id="GO:0061630">
    <property type="term" value="F:ubiquitin protein ligase activity"/>
    <property type="evidence" value="ECO:0007669"/>
    <property type="project" value="UniProtKB-EC"/>
</dbReference>
<dbReference type="InterPro" id="IPR013010">
    <property type="entry name" value="Znf_SIAH"/>
</dbReference>
<evidence type="ECO:0000256" key="2">
    <source>
        <dbReference type="ARBA" id="ARBA00004906"/>
    </source>
</evidence>
<dbReference type="PANTHER" id="PTHR46632">
    <property type="entry name" value="E3 UBIQUITIN-PROTEIN LIGASE SINA-LIKE 4"/>
    <property type="match status" value="1"/>
</dbReference>
<evidence type="ECO:0000256" key="3">
    <source>
        <dbReference type="ARBA" id="ARBA00009119"/>
    </source>
</evidence>
<comment type="catalytic activity">
    <reaction evidence="1">
        <text>S-ubiquitinyl-[E2 ubiquitin-conjugating enzyme]-L-cysteine + [acceptor protein]-L-lysine = [E2 ubiquitin-conjugating enzyme]-L-cysteine + N(6)-ubiquitinyl-[acceptor protein]-L-lysine.</text>
        <dbReference type="EC" id="2.3.2.27"/>
    </reaction>
</comment>
<sequence>MAREELFPESEWISASRRSRVTSPIRQPAEDQAGEEASNEISVILSDPKFLDCPGCLEPLTIPVFQCGDGHVACSACSTKFKNKCPSCTKKIGHNRCQAVEKVIESVKIRCCYVNYGCKEVVSYSKKQFHEKLCTYAPLGCPFAKCNFCYTSTMMSKHISLEHGDFVVRFRYNSIFPVSIHSGDKFLVLLEKSDGVVFLLQISNSVFATNSSLIVKCLELSPEKGKFAYDLVMRSGINSLKFNSFTLCANGQVGVPPRTDFVPIPDYFRCSSNLKVELCIWNKEASSMDKSKGI</sequence>
<keyword evidence="6" id="KW-0479">Metal-binding</keyword>
<name>A0AAD3Y7W7_NEPGR</name>
<comment type="pathway">
    <text evidence="2">Protein modification; protein ubiquitination.</text>
</comment>
<dbReference type="PROSITE" id="PS51081">
    <property type="entry name" value="ZF_SIAH"/>
    <property type="match status" value="1"/>
</dbReference>
<dbReference type="Proteomes" id="UP001279734">
    <property type="component" value="Unassembled WGS sequence"/>
</dbReference>
<comment type="function">
    <text evidence="10">E3 ubiquitin-protein ligase that mediates ubiquitination and subsequent proteasomal degradation of target proteins. E3 ubiquitin ligases accept ubiquitin from an E2 ubiquitin-conjugating enzyme in the form of a thioester and then directly transfers the ubiquitin to targeted substrates. It probably triggers the ubiquitin-mediated degradation of different substrates.</text>
</comment>
<keyword evidence="5" id="KW-0808">Transferase</keyword>
<dbReference type="InterPro" id="IPR013083">
    <property type="entry name" value="Znf_RING/FYVE/PHD"/>
</dbReference>
<evidence type="ECO:0000256" key="12">
    <source>
        <dbReference type="SAM" id="MobiDB-lite"/>
    </source>
</evidence>
<feature type="region of interest" description="Disordered" evidence="12">
    <location>
        <begin position="1"/>
        <end position="38"/>
    </location>
</feature>
<evidence type="ECO:0000256" key="10">
    <source>
        <dbReference type="ARBA" id="ARBA00024004"/>
    </source>
</evidence>
<evidence type="ECO:0000256" key="8">
    <source>
        <dbReference type="ARBA" id="ARBA00022786"/>
    </source>
</evidence>
<dbReference type="GO" id="GO:0008270">
    <property type="term" value="F:zinc ion binding"/>
    <property type="evidence" value="ECO:0007669"/>
    <property type="project" value="UniProtKB-KW"/>
</dbReference>
<evidence type="ECO:0000256" key="11">
    <source>
        <dbReference type="PROSITE-ProRule" id="PRU00455"/>
    </source>
</evidence>
<keyword evidence="8" id="KW-0833">Ubl conjugation pathway</keyword>
<proteinExistence type="inferred from homology"/>
<dbReference type="InterPro" id="IPR044286">
    <property type="entry name" value="SINL_plant"/>
</dbReference>
<dbReference type="Pfam" id="PF21361">
    <property type="entry name" value="Sina_ZnF"/>
    <property type="match status" value="1"/>
</dbReference>
<accession>A0AAD3Y7W7</accession>
<dbReference type="AlphaFoldDB" id="A0AAD3Y7W7"/>
<dbReference type="Pfam" id="PF21362">
    <property type="entry name" value="Sina_RING"/>
    <property type="match status" value="1"/>
</dbReference>
<evidence type="ECO:0000256" key="5">
    <source>
        <dbReference type="ARBA" id="ARBA00022679"/>
    </source>
</evidence>
<evidence type="ECO:0000259" key="13">
    <source>
        <dbReference type="PROSITE" id="PS51081"/>
    </source>
</evidence>
<dbReference type="InterPro" id="IPR049548">
    <property type="entry name" value="Sina-like_RING"/>
</dbReference>
<dbReference type="EC" id="2.3.2.27" evidence="4"/>
<evidence type="ECO:0000256" key="9">
    <source>
        <dbReference type="ARBA" id="ARBA00022833"/>
    </source>
</evidence>
<evidence type="ECO:0000313" key="14">
    <source>
        <dbReference type="EMBL" id="GMH30614.1"/>
    </source>
</evidence>
<keyword evidence="15" id="KW-1185">Reference proteome</keyword>
<comment type="caution">
    <text evidence="14">The sequence shown here is derived from an EMBL/GenBank/DDBJ whole genome shotgun (WGS) entry which is preliminary data.</text>
</comment>
<dbReference type="CDD" id="cd16571">
    <property type="entry name" value="RING-HC_SIAHs"/>
    <property type="match status" value="1"/>
</dbReference>
<dbReference type="Gene3D" id="3.30.40.10">
    <property type="entry name" value="Zinc/RING finger domain, C3HC4 (zinc finger)"/>
    <property type="match status" value="1"/>
</dbReference>
<reference evidence="14" key="1">
    <citation type="submission" date="2023-05" db="EMBL/GenBank/DDBJ databases">
        <title>Nepenthes gracilis genome sequencing.</title>
        <authorList>
            <person name="Fukushima K."/>
        </authorList>
    </citation>
    <scope>NUCLEOTIDE SEQUENCE</scope>
    <source>
        <strain evidence="14">SING2019-196</strain>
    </source>
</reference>
<feature type="domain" description="SIAH-type" evidence="13">
    <location>
        <begin position="106"/>
        <end position="164"/>
    </location>
</feature>
<protein>
    <recommendedName>
        <fullName evidence="4">RING-type E3 ubiquitin transferase</fullName>
        <ecNumber evidence="4">2.3.2.27</ecNumber>
    </recommendedName>
</protein>
<gene>
    <name evidence="14" type="ORF">Nepgr_032457</name>
</gene>
<evidence type="ECO:0000313" key="15">
    <source>
        <dbReference type="Proteomes" id="UP001279734"/>
    </source>
</evidence>